<reference evidence="2 3" key="1">
    <citation type="submission" date="2020-08" db="EMBL/GenBank/DDBJ databases">
        <title>Genomic Encyclopedia of Type Strains, Phase III (KMG-III): the genomes of soil and plant-associated and newly described type strains.</title>
        <authorList>
            <person name="Whitman W."/>
        </authorList>
    </citation>
    <scope>NUCLEOTIDE SEQUENCE [LARGE SCALE GENOMIC DNA]</scope>
    <source>
        <strain evidence="2 3">CECT 8280</strain>
    </source>
</reference>
<feature type="region of interest" description="Disordered" evidence="1">
    <location>
        <begin position="71"/>
        <end position="98"/>
    </location>
</feature>
<evidence type="ECO:0000313" key="3">
    <source>
        <dbReference type="Proteomes" id="UP000542811"/>
    </source>
</evidence>
<feature type="compositionally biased region" description="Basic and acidic residues" evidence="1">
    <location>
        <begin position="21"/>
        <end position="40"/>
    </location>
</feature>
<feature type="region of interest" description="Disordered" evidence="1">
    <location>
        <begin position="1"/>
        <end position="40"/>
    </location>
</feature>
<evidence type="ECO:0000256" key="1">
    <source>
        <dbReference type="SAM" id="MobiDB-lite"/>
    </source>
</evidence>
<protein>
    <submittedName>
        <fullName evidence="2">Uncharacterized protein</fullName>
    </submittedName>
</protein>
<proteinExistence type="predicted"/>
<dbReference type="Proteomes" id="UP000542811">
    <property type="component" value="Unassembled WGS sequence"/>
</dbReference>
<dbReference type="RefSeq" id="WP_143529482.1">
    <property type="nucleotide sequence ID" value="NZ_JACHXX010000012.1"/>
</dbReference>
<evidence type="ECO:0000313" key="2">
    <source>
        <dbReference type="EMBL" id="MBB3165753.1"/>
    </source>
</evidence>
<name>A0ABR6GJR0_9HYPH</name>
<organism evidence="2 3">
    <name type="scientific">Rhizobium laguerreae</name>
    <dbReference type="NCBI Taxonomy" id="1076926"/>
    <lineage>
        <taxon>Bacteria</taxon>
        <taxon>Pseudomonadati</taxon>
        <taxon>Pseudomonadota</taxon>
        <taxon>Alphaproteobacteria</taxon>
        <taxon>Hyphomicrobiales</taxon>
        <taxon>Rhizobiaceae</taxon>
        <taxon>Rhizobium/Agrobacterium group</taxon>
        <taxon>Rhizobium</taxon>
    </lineage>
</organism>
<comment type="caution">
    <text evidence="2">The sequence shown here is derived from an EMBL/GenBank/DDBJ whole genome shotgun (WGS) entry which is preliminary data.</text>
</comment>
<dbReference type="EMBL" id="JACHXX010000012">
    <property type="protein sequence ID" value="MBB3165753.1"/>
    <property type="molecule type" value="Genomic_DNA"/>
</dbReference>
<feature type="compositionally biased region" description="Basic residues" evidence="1">
    <location>
        <begin position="72"/>
        <end position="81"/>
    </location>
</feature>
<gene>
    <name evidence="2" type="ORF">FHS25_006265</name>
</gene>
<accession>A0ABR6GJR0</accession>
<keyword evidence="3" id="KW-1185">Reference proteome</keyword>
<sequence>MSVGLRDLQNARWRRSAAKMPENKEIGGGEGHEGPLERKDDGEFCAHRQGRAALSGPRAKTVPPNLAGIYQKGRKTSRFRSSKPTDNGDLRVKSINHR</sequence>